<sequence length="275" mass="31058">MVRLCSVDWLSVVPFMYRKVSSENSVIHAIEVKTWLDRAGSSPLSIDLCYTMYVDESTQDAWITLCNGFSLLHVYGRCFVLEICGPIRAGSTIIDSSLIQSSAKHPFRKGSRLLLQDVGNPMNIQQIKLVLWAMLQALHGRIANFRFSFFGGLFRNVRDLKLDWCTCYGDYLVIIYQSPDVEVLSVFLGMPAYPSTRITVRTLGKLLVLNVHAMLGGDDIIPELFDELCTPALRELTLYLSLDFSTLEPPLEPYLAQFLGYYTPFACSLDLTLML</sequence>
<keyword evidence="2" id="KW-1185">Reference proteome</keyword>
<gene>
    <name evidence="1" type="ORF">BD410DRAFT_797448</name>
</gene>
<protein>
    <submittedName>
        <fullName evidence="1">Uncharacterized protein</fullName>
    </submittedName>
</protein>
<organism evidence="1 2">
    <name type="scientific">Rickenella mellea</name>
    <dbReference type="NCBI Taxonomy" id="50990"/>
    <lineage>
        <taxon>Eukaryota</taxon>
        <taxon>Fungi</taxon>
        <taxon>Dikarya</taxon>
        <taxon>Basidiomycota</taxon>
        <taxon>Agaricomycotina</taxon>
        <taxon>Agaricomycetes</taxon>
        <taxon>Hymenochaetales</taxon>
        <taxon>Rickenellaceae</taxon>
        <taxon>Rickenella</taxon>
    </lineage>
</organism>
<evidence type="ECO:0000313" key="2">
    <source>
        <dbReference type="Proteomes" id="UP000294933"/>
    </source>
</evidence>
<proteinExistence type="predicted"/>
<name>A0A4Y7PFP9_9AGAM</name>
<dbReference type="Proteomes" id="UP000294933">
    <property type="component" value="Unassembled WGS sequence"/>
</dbReference>
<dbReference type="EMBL" id="ML170441">
    <property type="protein sequence ID" value="TDL13878.1"/>
    <property type="molecule type" value="Genomic_DNA"/>
</dbReference>
<evidence type="ECO:0000313" key="1">
    <source>
        <dbReference type="EMBL" id="TDL13878.1"/>
    </source>
</evidence>
<dbReference type="AlphaFoldDB" id="A0A4Y7PFP9"/>
<reference evidence="1 2" key="1">
    <citation type="submission" date="2018-06" db="EMBL/GenBank/DDBJ databases">
        <title>A transcriptomic atlas of mushroom development highlights an independent origin of complex multicellularity.</title>
        <authorList>
            <consortium name="DOE Joint Genome Institute"/>
            <person name="Krizsan K."/>
            <person name="Almasi E."/>
            <person name="Merenyi Z."/>
            <person name="Sahu N."/>
            <person name="Viragh M."/>
            <person name="Koszo T."/>
            <person name="Mondo S."/>
            <person name="Kiss B."/>
            <person name="Balint B."/>
            <person name="Kues U."/>
            <person name="Barry K."/>
            <person name="Hegedus J.C."/>
            <person name="Henrissat B."/>
            <person name="Johnson J."/>
            <person name="Lipzen A."/>
            <person name="Ohm R."/>
            <person name="Nagy I."/>
            <person name="Pangilinan J."/>
            <person name="Yan J."/>
            <person name="Xiong Y."/>
            <person name="Grigoriev I.V."/>
            <person name="Hibbett D.S."/>
            <person name="Nagy L.G."/>
        </authorList>
    </citation>
    <scope>NUCLEOTIDE SEQUENCE [LARGE SCALE GENOMIC DNA]</scope>
    <source>
        <strain evidence="1 2">SZMC22713</strain>
    </source>
</reference>
<accession>A0A4Y7PFP9</accession>
<dbReference type="VEuPathDB" id="FungiDB:BD410DRAFT_797448"/>